<protein>
    <recommendedName>
        <fullName evidence="18">Histone-lysine N-methyltransferase ATX3</fullName>
    </recommendedName>
</protein>
<dbReference type="EMBL" id="JACMSC010000011">
    <property type="protein sequence ID" value="KAG6499920.1"/>
    <property type="molecule type" value="Genomic_DNA"/>
</dbReference>
<feature type="domain" description="PHD-type" evidence="11">
    <location>
        <begin position="462"/>
        <end position="517"/>
    </location>
</feature>
<evidence type="ECO:0000256" key="9">
    <source>
        <dbReference type="PROSITE-ProRule" id="PRU00146"/>
    </source>
</evidence>
<evidence type="ECO:0000259" key="12">
    <source>
        <dbReference type="PROSITE" id="PS50280"/>
    </source>
</evidence>
<evidence type="ECO:0000256" key="7">
    <source>
        <dbReference type="ARBA" id="ARBA00022853"/>
    </source>
</evidence>
<keyword evidence="6" id="KW-0862">Zinc</keyword>
<feature type="domain" description="PWWP" evidence="13">
    <location>
        <begin position="267"/>
        <end position="334"/>
    </location>
</feature>
<evidence type="ECO:0000259" key="11">
    <source>
        <dbReference type="PROSITE" id="PS50016"/>
    </source>
</evidence>
<dbReference type="CDD" id="cd20143">
    <property type="entry name" value="PWWP_AtATX3-like"/>
    <property type="match status" value="1"/>
</dbReference>
<dbReference type="Pfam" id="PF00855">
    <property type="entry name" value="PWWP"/>
    <property type="match status" value="1"/>
</dbReference>
<dbReference type="Gene3D" id="2.170.270.10">
    <property type="entry name" value="SET domain"/>
    <property type="match status" value="1"/>
</dbReference>
<feature type="domain" description="Post-SET" evidence="14">
    <location>
        <begin position="1116"/>
        <end position="1132"/>
    </location>
</feature>
<keyword evidence="3" id="KW-0949">S-adenosyl-L-methionine</keyword>
<dbReference type="Gene3D" id="2.30.30.140">
    <property type="match status" value="1"/>
</dbReference>
<evidence type="ECO:0000256" key="1">
    <source>
        <dbReference type="ARBA" id="ARBA00022603"/>
    </source>
</evidence>
<evidence type="ECO:0000313" key="16">
    <source>
        <dbReference type="EMBL" id="KAG6499920.1"/>
    </source>
</evidence>
<keyword evidence="2" id="KW-0808">Transferase</keyword>
<dbReference type="PANTHER" id="PTHR13793:SF132">
    <property type="entry name" value="HISTONE-LYSINE N-METHYLTRANSFERASE ATX5"/>
    <property type="match status" value="1"/>
</dbReference>
<keyword evidence="5 9" id="KW-0863">Zinc-finger</keyword>
<dbReference type="PANTHER" id="PTHR13793">
    <property type="entry name" value="PHD FINGER PROTEINS"/>
    <property type="match status" value="1"/>
</dbReference>
<dbReference type="GO" id="GO:0032259">
    <property type="term" value="P:methylation"/>
    <property type="evidence" value="ECO:0007669"/>
    <property type="project" value="UniProtKB-KW"/>
</dbReference>
<evidence type="ECO:0000256" key="2">
    <source>
        <dbReference type="ARBA" id="ARBA00022679"/>
    </source>
</evidence>
<feature type="domain" description="SET" evidence="12">
    <location>
        <begin position="958"/>
        <end position="1100"/>
    </location>
</feature>
<evidence type="ECO:0000256" key="6">
    <source>
        <dbReference type="ARBA" id="ARBA00022833"/>
    </source>
</evidence>
<evidence type="ECO:0000256" key="8">
    <source>
        <dbReference type="ARBA" id="ARBA00023242"/>
    </source>
</evidence>
<dbReference type="InterPro" id="IPR019787">
    <property type="entry name" value="Znf_PHD-finger"/>
</dbReference>
<evidence type="ECO:0000259" key="14">
    <source>
        <dbReference type="PROSITE" id="PS50868"/>
    </source>
</evidence>
<dbReference type="SUPFAM" id="SSF57903">
    <property type="entry name" value="FYVE/PHD zinc finger"/>
    <property type="match status" value="2"/>
</dbReference>
<dbReference type="InterPro" id="IPR013083">
    <property type="entry name" value="Znf_RING/FYVE/PHD"/>
</dbReference>
<dbReference type="CDD" id="cd15495">
    <property type="entry name" value="PHD_ATX3_4_5_like"/>
    <property type="match status" value="1"/>
</dbReference>
<dbReference type="GO" id="GO:0008168">
    <property type="term" value="F:methyltransferase activity"/>
    <property type="evidence" value="ECO:0007669"/>
    <property type="project" value="UniProtKB-KW"/>
</dbReference>
<dbReference type="PROSITE" id="PS01359">
    <property type="entry name" value="ZF_PHD_1"/>
    <property type="match status" value="1"/>
</dbReference>
<dbReference type="SUPFAM" id="SSF63748">
    <property type="entry name" value="Tudor/PWWP/MBT"/>
    <property type="match status" value="1"/>
</dbReference>
<dbReference type="InterPro" id="IPR025780">
    <property type="entry name" value="Hist-Lys_N-MeTrfase_ATX"/>
</dbReference>
<dbReference type="GO" id="GO:0006325">
    <property type="term" value="P:chromatin organization"/>
    <property type="evidence" value="ECO:0007669"/>
    <property type="project" value="UniProtKB-KW"/>
</dbReference>
<keyword evidence="4" id="KW-0479">Metal-binding</keyword>
<feature type="domain" description="PHD-type" evidence="11">
    <location>
        <begin position="646"/>
        <end position="697"/>
    </location>
</feature>
<name>A0A8J5G3S4_ZINOF</name>
<evidence type="ECO:0000256" key="10">
    <source>
        <dbReference type="SAM" id="MobiDB-lite"/>
    </source>
</evidence>
<dbReference type="InterPro" id="IPR011011">
    <property type="entry name" value="Znf_FYVE_PHD"/>
</dbReference>
<dbReference type="Pfam" id="PF00856">
    <property type="entry name" value="SET"/>
    <property type="match status" value="1"/>
</dbReference>
<dbReference type="FunFam" id="3.30.40.10:FF:000464">
    <property type="entry name" value="Histone-lysine N-methyltransferase"/>
    <property type="match status" value="1"/>
</dbReference>
<dbReference type="PROSITE" id="PS50812">
    <property type="entry name" value="PWWP"/>
    <property type="match status" value="1"/>
</dbReference>
<dbReference type="AlphaFoldDB" id="A0A8J5G3S4"/>
<keyword evidence="7" id="KW-0156">Chromatin regulator</keyword>
<dbReference type="GO" id="GO:0006357">
    <property type="term" value="P:regulation of transcription by RNA polymerase II"/>
    <property type="evidence" value="ECO:0007669"/>
    <property type="project" value="TreeGrafter"/>
</dbReference>
<evidence type="ECO:0008006" key="18">
    <source>
        <dbReference type="Google" id="ProtNLM"/>
    </source>
</evidence>
<keyword evidence="17" id="KW-1185">Reference proteome</keyword>
<dbReference type="InterPro" id="IPR000313">
    <property type="entry name" value="PWWP_dom"/>
</dbReference>
<organism evidence="16 17">
    <name type="scientific">Zingiber officinale</name>
    <name type="common">Ginger</name>
    <name type="synonym">Amomum zingiber</name>
    <dbReference type="NCBI Taxonomy" id="94328"/>
    <lineage>
        <taxon>Eukaryota</taxon>
        <taxon>Viridiplantae</taxon>
        <taxon>Streptophyta</taxon>
        <taxon>Embryophyta</taxon>
        <taxon>Tracheophyta</taxon>
        <taxon>Spermatophyta</taxon>
        <taxon>Magnoliopsida</taxon>
        <taxon>Liliopsida</taxon>
        <taxon>Zingiberales</taxon>
        <taxon>Zingiberaceae</taxon>
        <taxon>Zingiber</taxon>
    </lineage>
</organism>
<feature type="region of interest" description="Disordered" evidence="10">
    <location>
        <begin position="22"/>
        <end position="52"/>
    </location>
</feature>
<dbReference type="Proteomes" id="UP000734854">
    <property type="component" value="Unassembled WGS sequence"/>
</dbReference>
<dbReference type="InterPro" id="IPR019786">
    <property type="entry name" value="Zinc_finger_PHD-type_CS"/>
</dbReference>
<dbReference type="CDD" id="cd10518">
    <property type="entry name" value="SET_SETD1-like"/>
    <property type="match status" value="1"/>
</dbReference>
<feature type="domain" description="PHD-type" evidence="15">
    <location>
        <begin position="700"/>
        <end position="814"/>
    </location>
</feature>
<keyword evidence="8" id="KW-0539">Nucleus</keyword>
<dbReference type="InterPro" id="IPR050701">
    <property type="entry name" value="Histone_Mod_Regulator"/>
</dbReference>
<dbReference type="CDD" id="cd15517">
    <property type="entry name" value="PHD_TCF19_like"/>
    <property type="match status" value="1"/>
</dbReference>
<dbReference type="InterPro" id="IPR001965">
    <property type="entry name" value="Znf_PHD"/>
</dbReference>
<dbReference type="Gene3D" id="3.30.40.10">
    <property type="entry name" value="Zinc/RING finger domain, C3HC4 (zinc finger)"/>
    <property type="match status" value="3"/>
</dbReference>
<keyword evidence="1" id="KW-0489">Methyltransferase</keyword>
<dbReference type="PROSITE" id="PS51805">
    <property type="entry name" value="EPHD"/>
    <property type="match status" value="1"/>
</dbReference>
<dbReference type="PROSITE" id="PS51566">
    <property type="entry name" value="SAM_MT43_TRX_MLL"/>
    <property type="match status" value="1"/>
</dbReference>
<proteinExistence type="predicted"/>
<dbReference type="Pfam" id="PF13831">
    <property type="entry name" value="PHD_2"/>
    <property type="match status" value="1"/>
</dbReference>
<dbReference type="SMART" id="SM00249">
    <property type="entry name" value="PHD"/>
    <property type="match status" value="3"/>
</dbReference>
<dbReference type="InterPro" id="IPR042011">
    <property type="entry name" value="ATX3/4/5_PHD"/>
</dbReference>
<evidence type="ECO:0000313" key="17">
    <source>
        <dbReference type="Proteomes" id="UP000734854"/>
    </source>
</evidence>
<accession>A0A8J5G3S4</accession>
<dbReference type="Pfam" id="PF00628">
    <property type="entry name" value="PHD"/>
    <property type="match status" value="1"/>
</dbReference>
<comment type="caution">
    <text evidence="16">The sequence shown here is derived from an EMBL/GenBank/DDBJ whole genome shotgun (WGS) entry which is preliminary data.</text>
</comment>
<dbReference type="InterPro" id="IPR003616">
    <property type="entry name" value="Post-SET_dom"/>
</dbReference>
<dbReference type="SUPFAM" id="SSF82199">
    <property type="entry name" value="SET domain"/>
    <property type="match status" value="1"/>
</dbReference>
<evidence type="ECO:0000256" key="5">
    <source>
        <dbReference type="ARBA" id="ARBA00022771"/>
    </source>
</evidence>
<dbReference type="SMART" id="SM00317">
    <property type="entry name" value="SET"/>
    <property type="match status" value="1"/>
</dbReference>
<dbReference type="InterPro" id="IPR001214">
    <property type="entry name" value="SET_dom"/>
</dbReference>
<dbReference type="GO" id="GO:0008270">
    <property type="term" value="F:zinc ion binding"/>
    <property type="evidence" value="ECO:0007669"/>
    <property type="project" value="UniProtKB-KW"/>
</dbReference>
<evidence type="ECO:0000256" key="3">
    <source>
        <dbReference type="ARBA" id="ARBA00022691"/>
    </source>
</evidence>
<dbReference type="InterPro" id="IPR034732">
    <property type="entry name" value="EPHD"/>
</dbReference>
<sequence>MIINRSLRGQMPNLKRCKAEEPTFCDDESGDGAADGRRKRRRDGSFPSEMMGDVSAGAGIPCLSDGLRMGSDCGDLGAGCLGSSCSGELSVSTSVAVEADERVREGSAVRAAPSAPVVRTSRGRLQFLPSRFRDSVLSDPWKKEKQKPKGTGTGSFVQADLQSCKDDKFSYTGFEFNSGSKNSCTLVREVEFYRACRNSCTNKCSTSRSTLTSVEDSLVGLEKKFLQPVLNAQDQPHCYSNLIMESNLAREGSDRKEDFYCPEDFVLGDIVWAKYGNKNLAWPAMVIDPLLQAPENVLNSCVAGALCVMFFGQSRNGRAYSWVKQGMIFPFLDYLERFQGQTQLYKYKSSDFRMAIEESFLAQHGFSPVSSNGHFASDKSVPCTYQEVADSNREQECQSKFQASLKLFLSSSLICFNFEIVDKSGMLCESCGMNLPYGSAKKMKGKSQQLLCKHCAKLLSSKQYCGICKKIWHHTDGGNWVCCDGCQVWVHVECDNTCGNQKDLEKNDYFCPDCKAKFEVSDRKSLTIRSIDDTFGEKLSDKITVICCNMEGIYLPKEHMVLCQCSSCNSKKLTLNEWERHTGSRKKYWKVSVKIKSTGQQLGKWLEEGSPSFNNQVKCPSLGNRKEKLLTLLQEPYEQILAKWTTERCAICRWIEDWDYNKIIICNRCQIAVHQECYGAVNVQNLASWVCRACETPLHKRECCLCPIKGGALKPTNIDKLWVHVTCAWFQPKVSFSSGETMEPANGILDIPSLLFEKVCVICKQKHGACTQCYTCSTYYHAMCASRAGYRTEKYGTLPNYTFTNAVALSGKKWETNSKAAILLCTPQLQPPIWYPKSPNPDNVLIMQTPSGIISTNKLLKNIKRQSGSKPIMMEMPRENMTSTSLSSEAPSAMRCSIYPRTETKSIRESGIPHRVMGPCYHSWDSIESLNAAMDHNTRKSFSSFKERLRYLQSTEHTRVCFGKSRIHGWGLFARRSLQEGEMVLLFATSCGMDYCDVSLWLPPKELIVIEYRGEQVRRSVADLREARYKVEKKDCYLFKISEEIVVDATNKGNIARLINHSCMPSCYARIMNVGEDQSRVVLIAKKNVSAGEELTYSLPLIMYDYLFDPDEAEECKVPCLCNVPNCRGFMN</sequence>
<dbReference type="InterPro" id="IPR046341">
    <property type="entry name" value="SET_dom_sf"/>
</dbReference>
<evidence type="ECO:0000259" key="13">
    <source>
        <dbReference type="PROSITE" id="PS50812"/>
    </source>
</evidence>
<dbReference type="Pfam" id="PF13832">
    <property type="entry name" value="zf-HC5HC2H_2"/>
    <property type="match status" value="1"/>
</dbReference>
<gene>
    <name evidence="16" type="ORF">ZIOFF_039734</name>
</gene>
<dbReference type="PROSITE" id="PS50016">
    <property type="entry name" value="ZF_PHD_2"/>
    <property type="match status" value="2"/>
</dbReference>
<evidence type="ECO:0000256" key="4">
    <source>
        <dbReference type="ARBA" id="ARBA00022723"/>
    </source>
</evidence>
<dbReference type="PROSITE" id="PS50868">
    <property type="entry name" value="POST_SET"/>
    <property type="match status" value="1"/>
</dbReference>
<dbReference type="PROSITE" id="PS50280">
    <property type="entry name" value="SET"/>
    <property type="match status" value="1"/>
</dbReference>
<evidence type="ECO:0000259" key="15">
    <source>
        <dbReference type="PROSITE" id="PS51805"/>
    </source>
</evidence>
<reference evidence="16 17" key="1">
    <citation type="submission" date="2020-08" db="EMBL/GenBank/DDBJ databases">
        <title>Plant Genome Project.</title>
        <authorList>
            <person name="Zhang R.-G."/>
        </authorList>
    </citation>
    <scope>NUCLEOTIDE SEQUENCE [LARGE SCALE GENOMIC DNA]</scope>
    <source>
        <tissue evidence="16">Rhizome</tissue>
    </source>
</reference>